<name>A0ABS5XNM2_9GAMM</name>
<dbReference type="Proteomes" id="UP001519667">
    <property type="component" value="Unassembled WGS sequence"/>
</dbReference>
<dbReference type="InterPro" id="IPR018046">
    <property type="entry name" value="Pili_assmbl_chaperone_CS"/>
</dbReference>
<dbReference type="InterPro" id="IPR001829">
    <property type="entry name" value="Pili_assmbl_chaperone_bac"/>
</dbReference>
<keyword evidence="4 9" id="KW-0732">Signal</keyword>
<dbReference type="PROSITE" id="PS00635">
    <property type="entry name" value="PILI_CHAPERONE"/>
    <property type="match status" value="1"/>
</dbReference>
<dbReference type="PANTHER" id="PTHR30251">
    <property type="entry name" value="PILUS ASSEMBLY CHAPERONE"/>
    <property type="match status" value="1"/>
</dbReference>
<evidence type="ECO:0000256" key="7">
    <source>
        <dbReference type="ARBA" id="ARBA00023319"/>
    </source>
</evidence>
<comment type="similarity">
    <text evidence="2 8">Belongs to the periplasmic pilus chaperone family.</text>
</comment>
<keyword evidence="3" id="KW-1029">Fimbrium biogenesis</keyword>
<evidence type="ECO:0000259" key="11">
    <source>
        <dbReference type="Pfam" id="PF02753"/>
    </source>
</evidence>
<keyword evidence="6 8" id="KW-0143">Chaperone</keyword>
<dbReference type="Gene3D" id="2.60.40.10">
    <property type="entry name" value="Immunoglobulins"/>
    <property type="match status" value="2"/>
</dbReference>
<evidence type="ECO:0000256" key="2">
    <source>
        <dbReference type="ARBA" id="ARBA00007399"/>
    </source>
</evidence>
<evidence type="ECO:0000313" key="13">
    <source>
        <dbReference type="Proteomes" id="UP001519667"/>
    </source>
</evidence>
<organism evidence="12 13">
    <name type="scientific">Metapseudomonas boanensis</name>
    <dbReference type="NCBI Taxonomy" id="2822138"/>
    <lineage>
        <taxon>Bacteria</taxon>
        <taxon>Pseudomonadati</taxon>
        <taxon>Pseudomonadota</taxon>
        <taxon>Gammaproteobacteria</taxon>
        <taxon>Pseudomonadales</taxon>
        <taxon>Pseudomonadaceae</taxon>
        <taxon>Metapseudomonas</taxon>
    </lineage>
</organism>
<dbReference type="Pfam" id="PF00345">
    <property type="entry name" value="PapD_N"/>
    <property type="match status" value="1"/>
</dbReference>
<dbReference type="EMBL" id="JAGTIS010000024">
    <property type="protein sequence ID" value="MBT8769302.1"/>
    <property type="molecule type" value="Genomic_DNA"/>
</dbReference>
<dbReference type="InterPro" id="IPR050643">
    <property type="entry name" value="Periplasmic_pilus_chap"/>
</dbReference>
<dbReference type="InterPro" id="IPR036316">
    <property type="entry name" value="Pili_assmbl_chap_C_dom_sf"/>
</dbReference>
<dbReference type="PRINTS" id="PR00969">
    <property type="entry name" value="CHAPERONPILI"/>
</dbReference>
<proteinExistence type="inferred from homology"/>
<evidence type="ECO:0000259" key="10">
    <source>
        <dbReference type="Pfam" id="PF00345"/>
    </source>
</evidence>
<feature type="domain" description="Pili assembly chaperone C-terminal" evidence="11">
    <location>
        <begin position="166"/>
        <end position="226"/>
    </location>
</feature>
<dbReference type="Pfam" id="PF02753">
    <property type="entry name" value="PapD_C"/>
    <property type="match status" value="1"/>
</dbReference>
<comment type="subcellular location">
    <subcellularLocation>
        <location evidence="1 8">Periplasm</location>
    </subcellularLocation>
</comment>
<feature type="signal peptide" evidence="9">
    <location>
        <begin position="1"/>
        <end position="24"/>
    </location>
</feature>
<reference evidence="12 13" key="1">
    <citation type="submission" date="2021-04" db="EMBL/GenBank/DDBJ databases">
        <title>Pseudomonas boanensis sp. nov., a bacterium isolated from river water used for household purposes in Boane District, Mozambique.</title>
        <authorList>
            <person name="Nicklasson M."/>
            <person name="Martin-Rodriguez A.J."/>
            <person name="Thorell K."/>
            <person name="Neves L."/>
            <person name="Mussagy A."/>
            <person name="Rydberg H.A."/>
            <person name="Hernroth B."/>
            <person name="Svensson-Stadler L."/>
            <person name="Sjoling A."/>
        </authorList>
    </citation>
    <scope>NUCLEOTIDE SEQUENCE [LARGE SCALE GENOMIC DNA]</scope>
    <source>
        <strain evidence="12 13">DB1</strain>
    </source>
</reference>
<dbReference type="InterPro" id="IPR016147">
    <property type="entry name" value="Pili_assmbl_chaperone_N"/>
</dbReference>
<comment type="caution">
    <text evidence="12">The sequence shown here is derived from an EMBL/GenBank/DDBJ whole genome shotgun (WGS) entry which is preliminary data.</text>
</comment>
<gene>
    <name evidence="12" type="ORF">J7302_24650</name>
</gene>
<dbReference type="InterPro" id="IPR008962">
    <property type="entry name" value="PapD-like_sf"/>
</dbReference>
<dbReference type="PANTHER" id="PTHR30251:SF5">
    <property type="entry name" value="FIMBRIAL CHAPARONE PROTEIN"/>
    <property type="match status" value="1"/>
</dbReference>
<dbReference type="InterPro" id="IPR016148">
    <property type="entry name" value="Pili_assmbl_chaperone_C"/>
</dbReference>
<dbReference type="SUPFAM" id="SSF49354">
    <property type="entry name" value="PapD-like"/>
    <property type="match status" value="1"/>
</dbReference>
<protein>
    <submittedName>
        <fullName evidence="12">Fimbria/pilus periplasmic chaperone</fullName>
    </submittedName>
</protein>
<feature type="domain" description="Pili assembly chaperone N-terminal" evidence="10">
    <location>
        <begin position="26"/>
        <end position="143"/>
    </location>
</feature>
<dbReference type="SUPFAM" id="SSF49584">
    <property type="entry name" value="Periplasmic chaperone C-domain"/>
    <property type="match status" value="1"/>
</dbReference>
<dbReference type="RefSeq" id="WP_215381037.1">
    <property type="nucleotide sequence ID" value="NZ_JAGTIS010000024.1"/>
</dbReference>
<accession>A0ABS5XNM2</accession>
<evidence type="ECO:0000256" key="5">
    <source>
        <dbReference type="ARBA" id="ARBA00022764"/>
    </source>
</evidence>
<evidence type="ECO:0000256" key="9">
    <source>
        <dbReference type="SAM" id="SignalP"/>
    </source>
</evidence>
<evidence type="ECO:0000256" key="8">
    <source>
        <dbReference type="RuleBase" id="RU003918"/>
    </source>
</evidence>
<evidence type="ECO:0000313" key="12">
    <source>
        <dbReference type="EMBL" id="MBT8769302.1"/>
    </source>
</evidence>
<keyword evidence="13" id="KW-1185">Reference proteome</keyword>
<evidence type="ECO:0000256" key="1">
    <source>
        <dbReference type="ARBA" id="ARBA00004418"/>
    </source>
</evidence>
<evidence type="ECO:0000256" key="3">
    <source>
        <dbReference type="ARBA" id="ARBA00022558"/>
    </source>
</evidence>
<keyword evidence="5" id="KW-0574">Periplasm</keyword>
<evidence type="ECO:0000256" key="4">
    <source>
        <dbReference type="ARBA" id="ARBA00022729"/>
    </source>
</evidence>
<evidence type="ECO:0000256" key="6">
    <source>
        <dbReference type="ARBA" id="ARBA00023186"/>
    </source>
</evidence>
<feature type="chain" id="PRO_5045089385" evidence="9">
    <location>
        <begin position="25"/>
        <end position="243"/>
    </location>
</feature>
<sequence length="243" mass="26722">MSISPLVPFTLAALIALSCTSAQAAISLDRTRIIFGSAHKSVSLGIRNDNKELPYLAQAWIENPQQQKVSGPIVVLPPLQRVEPGSGGQVKLVKAPEAEQLPQDRESLFYFNLREVPPRSDEPNTMQIALHTKIKLFYRPESITPDAGDVWQERLVVTRTGNGFRIENPTPYHVTISDLQSAADKRDSTTFNPVMLAPFSVEAVLPDGEVGKDLVLTYISDYGGYQKLNYACDAATCSLKPKP</sequence>
<dbReference type="InterPro" id="IPR013783">
    <property type="entry name" value="Ig-like_fold"/>
</dbReference>
<keyword evidence="7" id="KW-0393">Immunoglobulin domain</keyword>